<organism evidence="9 10">
    <name type="scientific">Muraenolepis orangiensis</name>
    <name type="common">Patagonian moray cod</name>
    <dbReference type="NCBI Taxonomy" id="630683"/>
    <lineage>
        <taxon>Eukaryota</taxon>
        <taxon>Metazoa</taxon>
        <taxon>Chordata</taxon>
        <taxon>Craniata</taxon>
        <taxon>Vertebrata</taxon>
        <taxon>Euteleostomi</taxon>
        <taxon>Actinopterygii</taxon>
        <taxon>Neopterygii</taxon>
        <taxon>Teleostei</taxon>
        <taxon>Neoteleostei</taxon>
        <taxon>Acanthomorphata</taxon>
        <taxon>Zeiogadaria</taxon>
        <taxon>Gadariae</taxon>
        <taxon>Gadiformes</taxon>
        <taxon>Muraenolepidoidei</taxon>
        <taxon>Muraenolepididae</taxon>
        <taxon>Muraenolepis</taxon>
    </lineage>
</organism>
<evidence type="ECO:0000256" key="5">
    <source>
        <dbReference type="ARBA" id="ARBA00023274"/>
    </source>
</evidence>
<dbReference type="InterPro" id="IPR052482">
    <property type="entry name" value="mtLSU_mL37"/>
</dbReference>
<keyword evidence="2" id="KW-0809">Transit peptide</keyword>
<evidence type="ECO:0000256" key="1">
    <source>
        <dbReference type="ARBA" id="ARBA00004173"/>
    </source>
</evidence>
<dbReference type="GO" id="GO:0006412">
    <property type="term" value="P:translation"/>
    <property type="evidence" value="ECO:0007669"/>
    <property type="project" value="InterPro"/>
</dbReference>
<dbReference type="PANTHER" id="PTHR15889">
    <property type="entry name" value="MITOCHONDRIAL RIBOSOMAL PROTEIN L37"/>
    <property type="match status" value="1"/>
</dbReference>
<evidence type="ECO:0000256" key="3">
    <source>
        <dbReference type="ARBA" id="ARBA00022980"/>
    </source>
</evidence>
<evidence type="ECO:0000313" key="9">
    <source>
        <dbReference type="EMBL" id="KAJ3594809.1"/>
    </source>
</evidence>
<keyword evidence="4" id="KW-0496">Mitochondrion</keyword>
<sequence>MIPEARQRLRSGATLLNDLRLFSVHPRRQLNVSRPLLGRAAAPRPRPRERVEIPGLEPITYGARSHYVPGLAKPVYPRWEMGHKDPRFYRSPPHQQMALYKEKACYLFNQRTSILEGVRQALWLTKTKQTTGLPSQLLSLAESSANQIADQDERVMNVIKHARFWEMTEMEPPQENYCSTLLHSLLQLCSSLQASHPVLGKRMLAEKYSLTASWNRGEDLFQVRGQNGLLLSSTTPLPPLADRQEVEETENHVLETFYPVSPTIDLQTTHLYSPDRMTTGFCGDYPYPHAHTLYFPEGVDRRNRLRPPQLRAKMIMFCFANALARAHTLYGAAPQTLDQPVCVQAVATDGQNLQLAFFQLNTTDLQHHHGVKNQVWLEEDVPLYESARLLPLIKRKQVEIPAGLVGYQPETFRKFLSLYLHGAV</sequence>
<protein>
    <recommendedName>
        <fullName evidence="7">Large ribosomal subunit protein mL37</fullName>
    </recommendedName>
    <alternativeName>
        <fullName evidence="8">39S ribosomal protein L37, mitochondrial</fullName>
    </alternativeName>
</protein>
<dbReference type="AlphaFoldDB" id="A0A9Q0DUL7"/>
<gene>
    <name evidence="9" type="ORF">NHX12_004114</name>
</gene>
<dbReference type="GO" id="GO:0005739">
    <property type="term" value="C:mitochondrion"/>
    <property type="evidence" value="ECO:0007669"/>
    <property type="project" value="UniProtKB-SubCell"/>
</dbReference>
<comment type="caution">
    <text evidence="9">The sequence shown here is derived from an EMBL/GenBank/DDBJ whole genome shotgun (WGS) entry which is preliminary data.</text>
</comment>
<evidence type="ECO:0000256" key="4">
    <source>
        <dbReference type="ARBA" id="ARBA00023128"/>
    </source>
</evidence>
<comment type="similarity">
    <text evidence="6">Belongs to the mitochondrion-specific ribosomal protein mL37 family.</text>
</comment>
<keyword evidence="10" id="KW-1185">Reference proteome</keyword>
<evidence type="ECO:0000256" key="7">
    <source>
        <dbReference type="ARBA" id="ARBA00039442"/>
    </source>
</evidence>
<keyword evidence="5" id="KW-0687">Ribonucleoprotein</keyword>
<dbReference type="Pfam" id="PF07147">
    <property type="entry name" value="PDCD9"/>
    <property type="match status" value="1"/>
</dbReference>
<comment type="subcellular location">
    <subcellularLocation>
        <location evidence="1">Mitochondrion</location>
    </subcellularLocation>
</comment>
<dbReference type="GO" id="GO:0003735">
    <property type="term" value="F:structural constituent of ribosome"/>
    <property type="evidence" value="ECO:0007669"/>
    <property type="project" value="InterPro"/>
</dbReference>
<accession>A0A9Q0DUL7</accession>
<evidence type="ECO:0000256" key="6">
    <source>
        <dbReference type="ARBA" id="ARBA00037985"/>
    </source>
</evidence>
<dbReference type="PANTHER" id="PTHR15889:SF2">
    <property type="entry name" value="LARGE RIBOSOMAL SUBUNIT PROTEIN ML37"/>
    <property type="match status" value="1"/>
</dbReference>
<evidence type="ECO:0000313" key="10">
    <source>
        <dbReference type="Proteomes" id="UP001148018"/>
    </source>
</evidence>
<dbReference type="InterPro" id="IPR010793">
    <property type="entry name" value="Ribosomal_mL37/mL65"/>
</dbReference>
<dbReference type="OrthoDB" id="5835618at2759"/>
<evidence type="ECO:0000256" key="8">
    <source>
        <dbReference type="ARBA" id="ARBA00041617"/>
    </source>
</evidence>
<reference evidence="9" key="1">
    <citation type="submission" date="2022-07" db="EMBL/GenBank/DDBJ databases">
        <title>Chromosome-level genome of Muraenolepis orangiensis.</title>
        <authorList>
            <person name="Kim J."/>
        </authorList>
    </citation>
    <scope>NUCLEOTIDE SEQUENCE</scope>
    <source>
        <strain evidence="9">KU_S4_2022</strain>
        <tissue evidence="9">Muscle</tissue>
    </source>
</reference>
<keyword evidence="3" id="KW-0689">Ribosomal protein</keyword>
<dbReference type="Proteomes" id="UP001148018">
    <property type="component" value="Unassembled WGS sequence"/>
</dbReference>
<dbReference type="GO" id="GO:0005840">
    <property type="term" value="C:ribosome"/>
    <property type="evidence" value="ECO:0007669"/>
    <property type="project" value="UniProtKB-KW"/>
</dbReference>
<dbReference type="GO" id="GO:1990904">
    <property type="term" value="C:ribonucleoprotein complex"/>
    <property type="evidence" value="ECO:0007669"/>
    <property type="project" value="UniProtKB-KW"/>
</dbReference>
<name>A0A9Q0DUL7_9TELE</name>
<proteinExistence type="inferred from homology"/>
<evidence type="ECO:0000256" key="2">
    <source>
        <dbReference type="ARBA" id="ARBA00022946"/>
    </source>
</evidence>
<dbReference type="EMBL" id="JANIIK010000111">
    <property type="protein sequence ID" value="KAJ3594809.1"/>
    <property type="molecule type" value="Genomic_DNA"/>
</dbReference>